<protein>
    <submittedName>
        <fullName evidence="1">Lambdoid prophage Rac integrase</fullName>
    </submittedName>
</protein>
<reference evidence="1 2" key="2">
    <citation type="submission" date="2013-04" db="EMBL/GenBank/DDBJ databases">
        <title>Comparative genomics of 12 strains of Erwinia amylovora identifies a pan-genome with a large conserved core and provides insights into host specificity.</title>
        <authorList>
            <person name="Mann R.A."/>
            <person name="Smits T.H.M."/>
            <person name="Buehlmann A."/>
            <person name="Blom J."/>
            <person name="Goesmann A."/>
            <person name="Frey J.E."/>
            <person name="Plummer K.M."/>
            <person name="Beer S.V."/>
            <person name="Luck J."/>
            <person name="Duffy B."/>
            <person name="Rodoni B."/>
        </authorList>
    </citation>
    <scope>NUCLEOTIDE SEQUENCE [LARGE SCALE GENOMIC DNA]</scope>
    <source>
        <strain evidence="2">CFBP 1232</strain>
    </source>
</reference>
<comment type="caution">
    <text evidence="1">The sequence shown here is derived from an EMBL/GenBank/DDBJ whole genome shotgun (WGS) entry which is preliminary data.</text>
</comment>
<dbReference type="EMBL" id="CAPB01000039">
    <property type="protein sequence ID" value="CCO95287.1"/>
    <property type="molecule type" value="Genomic_DNA"/>
</dbReference>
<accession>A0A831A421</accession>
<proteinExistence type="predicted"/>
<name>A0A831A421_ERWAM</name>
<organism evidence="1 2">
    <name type="scientific">Erwinia amylovora NBRC 12687 = CFBP 1232</name>
    <dbReference type="NCBI Taxonomy" id="1219359"/>
    <lineage>
        <taxon>Bacteria</taxon>
        <taxon>Pseudomonadati</taxon>
        <taxon>Pseudomonadota</taxon>
        <taxon>Gammaproteobacteria</taxon>
        <taxon>Enterobacterales</taxon>
        <taxon>Erwiniaceae</taxon>
        <taxon>Erwinia</taxon>
    </lineage>
</organism>
<sequence>MLSAGANPAVIASQMGHENAEMVYAVYSAWLHALDGDQIEFLNQRIGGVNAPIALLHVNAVWLSYCF</sequence>
<gene>
    <name evidence="1" type="ORF">BN437_3386</name>
</gene>
<reference evidence="1 2" key="1">
    <citation type="submission" date="2012-11" db="EMBL/GenBank/DDBJ databases">
        <authorList>
            <person name="Linke B."/>
        </authorList>
    </citation>
    <scope>NUCLEOTIDE SEQUENCE [LARGE SCALE GENOMIC DNA]</scope>
    <source>
        <strain evidence="2">CFBP 1232</strain>
    </source>
</reference>
<dbReference type="AlphaFoldDB" id="A0A831A421"/>
<evidence type="ECO:0000313" key="1">
    <source>
        <dbReference type="EMBL" id="CCO95287.1"/>
    </source>
</evidence>
<evidence type="ECO:0000313" key="2">
    <source>
        <dbReference type="Proteomes" id="UP000013111"/>
    </source>
</evidence>
<dbReference type="Proteomes" id="UP000013111">
    <property type="component" value="Unassembled WGS sequence"/>
</dbReference>